<proteinExistence type="predicted"/>
<organism evidence="1 2">
    <name type="scientific">Marasmius crinis-equi</name>
    <dbReference type="NCBI Taxonomy" id="585013"/>
    <lineage>
        <taxon>Eukaryota</taxon>
        <taxon>Fungi</taxon>
        <taxon>Dikarya</taxon>
        <taxon>Basidiomycota</taxon>
        <taxon>Agaricomycotina</taxon>
        <taxon>Agaricomycetes</taxon>
        <taxon>Agaricomycetidae</taxon>
        <taxon>Agaricales</taxon>
        <taxon>Marasmiineae</taxon>
        <taxon>Marasmiaceae</taxon>
        <taxon>Marasmius</taxon>
    </lineage>
</organism>
<sequence>MEATENDADGAEIPNLWEELSRLRSAIDRIHWLNGRNRYHQERVQSYITQTECAVDEVESSLCNLMEYLELELYPHVSHGSTSDRDLNTADGGFIPDGDPNVNGGFDIGTPDNAITEDDVRQAGPQAEHRPARVPTPEGFYNDEGLYDDEEFDELARTVNLTPGGGHVLSLPNDCDDGDTSNILGPVLLGQTSGIATDVVTSVA</sequence>
<accession>A0ABR3F0H5</accession>
<evidence type="ECO:0000313" key="1">
    <source>
        <dbReference type="EMBL" id="KAL0568688.1"/>
    </source>
</evidence>
<dbReference type="EMBL" id="JBAHYK010001278">
    <property type="protein sequence ID" value="KAL0568688.1"/>
    <property type="molecule type" value="Genomic_DNA"/>
</dbReference>
<reference evidence="1 2" key="1">
    <citation type="submission" date="2024-02" db="EMBL/GenBank/DDBJ databases">
        <title>A draft genome for the cacao thread blight pathogen Marasmius crinis-equi.</title>
        <authorList>
            <person name="Cohen S.P."/>
            <person name="Baruah I.K."/>
            <person name="Amoako-Attah I."/>
            <person name="Bukari Y."/>
            <person name="Meinhardt L.W."/>
            <person name="Bailey B.A."/>
        </authorList>
    </citation>
    <scope>NUCLEOTIDE SEQUENCE [LARGE SCALE GENOMIC DNA]</scope>
    <source>
        <strain evidence="1 2">GH-76</strain>
    </source>
</reference>
<evidence type="ECO:0000313" key="2">
    <source>
        <dbReference type="Proteomes" id="UP001465976"/>
    </source>
</evidence>
<keyword evidence="2" id="KW-1185">Reference proteome</keyword>
<dbReference type="Proteomes" id="UP001465976">
    <property type="component" value="Unassembled WGS sequence"/>
</dbReference>
<comment type="caution">
    <text evidence="1">The sequence shown here is derived from an EMBL/GenBank/DDBJ whole genome shotgun (WGS) entry which is preliminary data.</text>
</comment>
<name>A0ABR3F0H5_9AGAR</name>
<protein>
    <submittedName>
        <fullName evidence="1">Uncharacterized protein</fullName>
    </submittedName>
</protein>
<gene>
    <name evidence="1" type="ORF">V5O48_013294</name>
</gene>